<accession>A0A846N0K6</accession>
<dbReference type="RefSeq" id="WP_167083519.1">
    <property type="nucleotide sequence ID" value="NZ_BAAADC010000001.1"/>
</dbReference>
<dbReference type="SUPFAM" id="SSF101960">
    <property type="entry name" value="Stabilizer of iron transporter SufD"/>
    <property type="match status" value="1"/>
</dbReference>
<dbReference type="PANTHER" id="PTHR43575">
    <property type="entry name" value="PROTEIN ABCI7, CHLOROPLASTIC"/>
    <property type="match status" value="1"/>
</dbReference>
<dbReference type="InterPro" id="IPR000825">
    <property type="entry name" value="SUF_FeS_clus_asmbl_SufBD_core"/>
</dbReference>
<evidence type="ECO:0000259" key="1">
    <source>
        <dbReference type="Pfam" id="PF01458"/>
    </source>
</evidence>
<reference evidence="2 3" key="1">
    <citation type="submission" date="2020-03" db="EMBL/GenBank/DDBJ databases">
        <title>Genomic Encyclopedia of Type Strains, Phase IV (KMG-IV): sequencing the most valuable type-strain genomes for metagenomic binning, comparative biology and taxonomic classification.</title>
        <authorList>
            <person name="Goeker M."/>
        </authorList>
    </citation>
    <scope>NUCLEOTIDE SEQUENCE [LARGE SCALE GENOMIC DNA]</scope>
    <source>
        <strain evidence="2 3">DSM 19867</strain>
    </source>
</reference>
<dbReference type="InterPro" id="IPR011542">
    <property type="entry name" value="SUF_FeS_clus_asmbl_SufD"/>
</dbReference>
<dbReference type="PANTHER" id="PTHR43575:SF1">
    <property type="entry name" value="PROTEIN ABCI7, CHLOROPLASTIC"/>
    <property type="match status" value="1"/>
</dbReference>
<dbReference type="EMBL" id="JAASRM010000001">
    <property type="protein sequence ID" value="NIK89428.1"/>
    <property type="molecule type" value="Genomic_DNA"/>
</dbReference>
<proteinExistence type="predicted"/>
<gene>
    <name evidence="2" type="ORF">FHS83_002746</name>
</gene>
<evidence type="ECO:0000313" key="3">
    <source>
        <dbReference type="Proteomes" id="UP000570514"/>
    </source>
</evidence>
<dbReference type="GO" id="GO:0016226">
    <property type="term" value="P:iron-sulfur cluster assembly"/>
    <property type="evidence" value="ECO:0007669"/>
    <property type="project" value="InterPro"/>
</dbReference>
<dbReference type="Proteomes" id="UP000570514">
    <property type="component" value="Unassembled WGS sequence"/>
</dbReference>
<dbReference type="Pfam" id="PF01458">
    <property type="entry name" value="SUFBD_core"/>
    <property type="match status" value="1"/>
</dbReference>
<dbReference type="InterPro" id="IPR037284">
    <property type="entry name" value="SUF_FeS_clus_asmbl_SufBD_sf"/>
</dbReference>
<feature type="domain" description="SUF system FeS cluster assembly SufBD core" evidence="1">
    <location>
        <begin position="123"/>
        <end position="342"/>
    </location>
</feature>
<name>A0A846N0K6_9PROT</name>
<comment type="caution">
    <text evidence="2">The sequence shown here is derived from an EMBL/GenBank/DDBJ whole genome shotgun (WGS) entry which is preliminary data.</text>
</comment>
<dbReference type="InterPro" id="IPR055346">
    <property type="entry name" value="Fe-S_cluster_assembly_SufBD"/>
</dbReference>
<dbReference type="NCBIfam" id="TIGR01981">
    <property type="entry name" value="sufD"/>
    <property type="match status" value="1"/>
</dbReference>
<evidence type="ECO:0000313" key="2">
    <source>
        <dbReference type="EMBL" id="NIK89428.1"/>
    </source>
</evidence>
<organism evidence="2 3">
    <name type="scientific">Rhizomicrobium palustre</name>
    <dbReference type="NCBI Taxonomy" id="189966"/>
    <lineage>
        <taxon>Bacteria</taxon>
        <taxon>Pseudomonadati</taxon>
        <taxon>Pseudomonadota</taxon>
        <taxon>Alphaproteobacteria</taxon>
        <taxon>Micropepsales</taxon>
        <taxon>Micropepsaceae</taxon>
        <taxon>Rhizomicrobium</taxon>
    </lineage>
</organism>
<sequence length="375" mass="40928">MSTREARRAEALESFRVRGMPHRRFEHWRYSDLRAVLDAGQVAQAGTAKWSVEDLPEGVEMFDLAEPNGPKWLIETLGSIGVRRTMQEASLAFADGGVAFRVAKNTVVTDPIKLTVTGSGNLRWLILLEEGAQATVYEKHASDAGLLRNVGVEVALGANAEVFHVRTSPFAPKSFTIEHIAVSVAKDARYKAHFSNFGARLSRTELQITLQGEGAEAHLSGATVLGTDGHADVTTHIEHASGNTRSTQLFKHVAGGKSRAVYQGKITVREGADGSDSRQTARALLMSERAEADMKPELVIFADDVKCAHGATAGDLDPEALFYMRSRGIPEKDARRLLINAFLEEAVEPIADDKLRAAVWHDIEQALPRAMEPLK</sequence>
<protein>
    <submittedName>
        <fullName evidence="2">Fe-S cluster assembly protein SufD</fullName>
    </submittedName>
</protein>
<dbReference type="AlphaFoldDB" id="A0A846N0K6"/>
<keyword evidence="3" id="KW-1185">Reference proteome</keyword>